<reference evidence="11" key="1">
    <citation type="submission" date="2025-08" db="UniProtKB">
        <authorList>
            <consortium name="RefSeq"/>
        </authorList>
    </citation>
    <scope>IDENTIFICATION</scope>
</reference>
<organism evidence="10 11">
    <name type="scientific">Galendromus occidentalis</name>
    <name type="common">western predatory mite</name>
    <dbReference type="NCBI Taxonomy" id="34638"/>
    <lineage>
        <taxon>Eukaryota</taxon>
        <taxon>Metazoa</taxon>
        <taxon>Ecdysozoa</taxon>
        <taxon>Arthropoda</taxon>
        <taxon>Chelicerata</taxon>
        <taxon>Arachnida</taxon>
        <taxon>Acari</taxon>
        <taxon>Parasitiformes</taxon>
        <taxon>Mesostigmata</taxon>
        <taxon>Gamasina</taxon>
        <taxon>Phytoseioidea</taxon>
        <taxon>Phytoseiidae</taxon>
        <taxon>Typhlodrominae</taxon>
        <taxon>Galendromus</taxon>
    </lineage>
</organism>
<evidence type="ECO:0000256" key="5">
    <source>
        <dbReference type="ARBA" id="ARBA00022786"/>
    </source>
</evidence>
<keyword evidence="6" id="KW-0131">Cell cycle</keyword>
<gene>
    <name evidence="11" type="primary">LOC100899667</name>
</gene>
<keyword evidence="10" id="KW-1185">Reference proteome</keyword>
<dbReference type="RefSeq" id="XP_003737293.1">
    <property type="nucleotide sequence ID" value="XM_003737245.2"/>
</dbReference>
<dbReference type="GO" id="GO:0051301">
    <property type="term" value="P:cell division"/>
    <property type="evidence" value="ECO:0007669"/>
    <property type="project" value="UniProtKB-KW"/>
</dbReference>
<dbReference type="InterPro" id="IPR026000">
    <property type="entry name" value="Apc5_dom"/>
</dbReference>
<proteinExistence type="inferred from homology"/>
<dbReference type="AlphaFoldDB" id="A0AAJ6VU69"/>
<keyword evidence="5" id="KW-0833">Ubl conjugation pathway</keyword>
<dbReference type="GO" id="GO:0070979">
    <property type="term" value="P:protein K11-linked ubiquitination"/>
    <property type="evidence" value="ECO:0007669"/>
    <property type="project" value="TreeGrafter"/>
</dbReference>
<feature type="domain" description="Anaphase-promoting complex subunit 5" evidence="9">
    <location>
        <begin position="248"/>
        <end position="330"/>
    </location>
</feature>
<evidence type="ECO:0000256" key="7">
    <source>
        <dbReference type="ARBA" id="ARBA00031069"/>
    </source>
</evidence>
<dbReference type="KEGG" id="goe:100899667"/>
<keyword evidence="3" id="KW-0132">Cell division</keyword>
<dbReference type="PANTHER" id="PTHR12830:SF9">
    <property type="entry name" value="ANAPHASE-PROMOTING COMPLEX SUBUNIT 5"/>
    <property type="match status" value="1"/>
</dbReference>
<evidence type="ECO:0000313" key="11">
    <source>
        <dbReference type="RefSeq" id="XP_003737293.1"/>
    </source>
</evidence>
<comment type="similarity">
    <text evidence="1">Belongs to the APC5 family.</text>
</comment>
<protein>
    <recommendedName>
        <fullName evidence="2">Anaphase-promoting complex subunit 5</fullName>
    </recommendedName>
    <alternativeName>
        <fullName evidence="7">Cyclosome subunit 5</fullName>
    </alternativeName>
</protein>
<dbReference type="InterPro" id="IPR011990">
    <property type="entry name" value="TPR-like_helical_dom_sf"/>
</dbReference>
<name>A0AAJ6VU69_9ACAR</name>
<dbReference type="PANTHER" id="PTHR12830">
    <property type="entry name" value="ANAPHASE-PROMOTING COMPLEX SUBUNIT 5"/>
    <property type="match status" value="1"/>
</dbReference>
<evidence type="ECO:0000256" key="2">
    <source>
        <dbReference type="ARBA" id="ARBA00016066"/>
    </source>
</evidence>
<evidence type="ECO:0000256" key="3">
    <source>
        <dbReference type="ARBA" id="ARBA00022618"/>
    </source>
</evidence>
<dbReference type="GO" id="GO:0031145">
    <property type="term" value="P:anaphase-promoting complex-dependent catabolic process"/>
    <property type="evidence" value="ECO:0007669"/>
    <property type="project" value="TreeGrafter"/>
</dbReference>
<evidence type="ECO:0000256" key="1">
    <source>
        <dbReference type="ARBA" id="ARBA00007450"/>
    </source>
</evidence>
<evidence type="ECO:0000313" key="10">
    <source>
        <dbReference type="Proteomes" id="UP000694867"/>
    </source>
</evidence>
<dbReference type="GeneID" id="100899667"/>
<evidence type="ECO:0000256" key="4">
    <source>
        <dbReference type="ARBA" id="ARBA00022776"/>
    </source>
</evidence>
<comment type="function">
    <text evidence="8">Component of the anaphase promoting complex/cyclosome (APC/C), a cell cycle-regulated E3 ubiquitin ligase that controls progression through mitosis and the G1 phase of the cell cycle. The APC/C complex acts by mediating ubiquitination and subsequent degradation of target proteins: it mainly mediates the formation of 'Lys-11'-linked polyubiquitin chains and, to a lower extent, the formation of 'Lys-48'- and 'Lys-63'-linked polyubiquitin chains. The APC/C complex catalyzes assembly of branched 'Lys-11'-/'Lys-48'-linked branched ubiquitin chains on target proteins.</text>
</comment>
<dbReference type="GO" id="GO:0005680">
    <property type="term" value="C:anaphase-promoting complex"/>
    <property type="evidence" value="ECO:0007669"/>
    <property type="project" value="InterPro"/>
</dbReference>
<keyword evidence="4" id="KW-0498">Mitosis</keyword>
<evidence type="ECO:0000256" key="8">
    <source>
        <dbReference type="ARBA" id="ARBA00045696"/>
    </source>
</evidence>
<dbReference type="SUPFAM" id="SSF48452">
    <property type="entry name" value="TPR-like"/>
    <property type="match status" value="1"/>
</dbReference>
<dbReference type="Proteomes" id="UP000694867">
    <property type="component" value="Unplaced"/>
</dbReference>
<evidence type="ECO:0000256" key="6">
    <source>
        <dbReference type="ARBA" id="ARBA00023306"/>
    </source>
</evidence>
<sequence>MENAFILSDVFRQDFTLTAQSFTIGLIFLEYSRIRSLRYPVPGFTGNRHRETTFLFLKLVSMTEIPHEDLMSIVRRVMEPVVAHRIAYEVRALRANPTNQVMNIAQRMDDFLQNPETNQTTTFNRRSLVGRFMRKVVLSLKAADFGLTVRFAQYLIENFDETSRGESSDEGPARGLPTTFHDISFATNFPEEANRSGSKCWGRKRARAYLNAQAINLRDNPGTMVSPKQLDDDLQAILADDPELTDAYYLASLNQMLCGEYNGALESCHNFFLSTKKYSAFKFRYALLNIGIIQRKFNHIREAELALKECISLCQQVGDTQTLAEATNWLKCTNDESSFQDAYSRSHKPPGEFMMYSSKYSNKLERFPVSADSPRLSVERLDQRRATTSSGPCSMIAHNFEELLLWIGYGFHENAKLHGEMILYISRGRFAHQLKDWVVLSESTLFPLIFFARHAMADYDCLRARKFIEIATYVVPEHGELRDMVDLGLLCLKCEEALRLERYESCKEFVGSMGIISQSQAQLYNARMCFQKGSYQQALRIIEHSDPEADDDMLRLTKGLLKARVLAEVGSDQVNQCILGCLAECERFQLKYLGAMLRLEVAKYHKRVGSPHGIIESIMRAVAPLIMSHGTAEDKLHFRKIEAEVAEDPRESVELMAACYEEWKHRDDVYNQRLALDYLARKCHELGDISKRNIFSSLFRNLVTTEGLH</sequence>
<accession>A0AAJ6VU69</accession>
<evidence type="ECO:0000259" key="9">
    <source>
        <dbReference type="Pfam" id="PF12862"/>
    </source>
</evidence>
<dbReference type="Pfam" id="PF12862">
    <property type="entry name" value="ANAPC5"/>
    <property type="match status" value="1"/>
</dbReference>
<dbReference type="InterPro" id="IPR037679">
    <property type="entry name" value="Apc5"/>
</dbReference>
<dbReference type="GO" id="GO:0045842">
    <property type="term" value="P:positive regulation of mitotic metaphase/anaphase transition"/>
    <property type="evidence" value="ECO:0007669"/>
    <property type="project" value="TreeGrafter"/>
</dbReference>